<evidence type="ECO:0000313" key="1">
    <source>
        <dbReference type="EMBL" id="JAH28495.1"/>
    </source>
</evidence>
<name>A0A0E9RJ61_ANGAN</name>
<organism evidence="1">
    <name type="scientific">Anguilla anguilla</name>
    <name type="common">European freshwater eel</name>
    <name type="synonym">Muraena anguilla</name>
    <dbReference type="NCBI Taxonomy" id="7936"/>
    <lineage>
        <taxon>Eukaryota</taxon>
        <taxon>Metazoa</taxon>
        <taxon>Chordata</taxon>
        <taxon>Craniata</taxon>
        <taxon>Vertebrata</taxon>
        <taxon>Euteleostomi</taxon>
        <taxon>Actinopterygii</taxon>
        <taxon>Neopterygii</taxon>
        <taxon>Teleostei</taxon>
        <taxon>Anguilliformes</taxon>
        <taxon>Anguillidae</taxon>
        <taxon>Anguilla</taxon>
    </lineage>
</organism>
<reference evidence="1" key="2">
    <citation type="journal article" date="2015" name="Fish Shellfish Immunol.">
        <title>Early steps in the European eel (Anguilla anguilla)-Vibrio vulnificus interaction in the gills: Role of the RtxA13 toxin.</title>
        <authorList>
            <person name="Callol A."/>
            <person name="Pajuelo D."/>
            <person name="Ebbesson L."/>
            <person name="Teles M."/>
            <person name="MacKenzie S."/>
            <person name="Amaro C."/>
        </authorList>
    </citation>
    <scope>NUCLEOTIDE SEQUENCE</scope>
</reference>
<reference evidence="1" key="1">
    <citation type="submission" date="2014-11" db="EMBL/GenBank/DDBJ databases">
        <authorList>
            <person name="Amaro Gonzalez C."/>
        </authorList>
    </citation>
    <scope>NUCLEOTIDE SEQUENCE</scope>
</reference>
<dbReference type="AlphaFoldDB" id="A0A0E9RJ61"/>
<proteinExistence type="predicted"/>
<protein>
    <submittedName>
        <fullName evidence="1">Uncharacterized protein</fullName>
    </submittedName>
</protein>
<accession>A0A0E9RJ61</accession>
<dbReference type="EMBL" id="GBXM01080082">
    <property type="protein sequence ID" value="JAH28495.1"/>
    <property type="molecule type" value="Transcribed_RNA"/>
</dbReference>
<sequence>MEYLLHSNSTYCNIASIRPLRNPFIPG</sequence>